<gene>
    <name evidence="2" type="ORF">NCLIV_046180</name>
</gene>
<feature type="region of interest" description="Disordered" evidence="1">
    <location>
        <begin position="68"/>
        <end position="92"/>
    </location>
</feature>
<dbReference type="InParanoid" id="F0VLQ8"/>
<sequence>MVAGEDGLRHNSWAPPPPPGGPMPRQLPPPPPPCLPPSSESVSGFPVLSPQSFSAPFGASSLGFRVQPRLYEGGTGPSSLSPALNRENASSRLYPAPSGGCSMCEPHGAGLSCAAPASANGVLPLPSSVSAVGRPHAAAACGESVQIRTASSDSLRGLPERPASRRCRWDQRPKQPSGCAREMLDQERTALEASPVQPSSPPPPLPSAASSRGGGRDGEGRHGRKSEEGGNRRERRLGEGEDRLARPRREGDADAGEGGENPHWRTGRVRLRVFPKCTDLLVRGKAVQSVDRCPEVPGDSETDRRPGQAKGPRVVATIGRRMHIRQGLRRGRLPFLGEGVGRGAQCRLAAGTGTRRNPTDEAPGKKVTGRRASAAHRPGGREATASATLQGRAVAREPLI</sequence>
<reference evidence="3" key="1">
    <citation type="journal article" date="2012" name="PLoS Pathog.">
        <title>Comparative genomics of the apicomplexan parasites Toxoplasma gondii and Neospora caninum: Coccidia differing in host range and transmission strategy.</title>
        <authorList>
            <person name="Reid A.J."/>
            <person name="Vermont S.J."/>
            <person name="Cotton J.A."/>
            <person name="Harris D."/>
            <person name="Hill-Cawthorne G.A."/>
            <person name="Konen-Waisman S."/>
            <person name="Latham S.M."/>
            <person name="Mourier T."/>
            <person name="Norton R."/>
            <person name="Quail M.A."/>
            <person name="Sanders M."/>
            <person name="Shanmugam D."/>
            <person name="Sohal A."/>
            <person name="Wasmuth J.D."/>
            <person name="Brunk B."/>
            <person name="Grigg M.E."/>
            <person name="Howard J.C."/>
            <person name="Parkinson J."/>
            <person name="Roos D.S."/>
            <person name="Trees A.J."/>
            <person name="Berriman M."/>
            <person name="Pain A."/>
            <person name="Wastling J.M."/>
        </authorList>
    </citation>
    <scope>NUCLEOTIDE SEQUENCE [LARGE SCALE GENOMIC DNA]</scope>
    <source>
        <strain evidence="3">Liverpool</strain>
    </source>
</reference>
<accession>F0VLQ8</accession>
<organism evidence="2 3">
    <name type="scientific">Neospora caninum (strain Liverpool)</name>
    <dbReference type="NCBI Taxonomy" id="572307"/>
    <lineage>
        <taxon>Eukaryota</taxon>
        <taxon>Sar</taxon>
        <taxon>Alveolata</taxon>
        <taxon>Apicomplexa</taxon>
        <taxon>Conoidasida</taxon>
        <taxon>Coccidia</taxon>
        <taxon>Eucoccidiorida</taxon>
        <taxon>Eimeriorina</taxon>
        <taxon>Sarcocystidae</taxon>
        <taxon>Neospora</taxon>
    </lineage>
</organism>
<feature type="compositionally biased region" description="Pro residues" evidence="1">
    <location>
        <begin position="14"/>
        <end position="36"/>
    </location>
</feature>
<feature type="compositionally biased region" description="Polar residues" evidence="1">
    <location>
        <begin position="77"/>
        <end position="91"/>
    </location>
</feature>
<dbReference type="Proteomes" id="UP000007494">
    <property type="component" value="Chromosome X"/>
</dbReference>
<feature type="region of interest" description="Disordered" evidence="1">
    <location>
        <begin position="128"/>
        <end position="269"/>
    </location>
</feature>
<dbReference type="VEuPathDB" id="ToxoDB:NCLIV_046180"/>
<protein>
    <submittedName>
        <fullName evidence="2">Uncharacterized protein</fullName>
    </submittedName>
</protein>
<feature type="region of interest" description="Disordered" evidence="1">
    <location>
        <begin position="1"/>
        <end position="47"/>
    </location>
</feature>
<feature type="compositionally biased region" description="Basic and acidic residues" evidence="1">
    <location>
        <begin position="214"/>
        <end position="252"/>
    </location>
</feature>
<evidence type="ECO:0000313" key="3">
    <source>
        <dbReference type="Proteomes" id="UP000007494"/>
    </source>
</evidence>
<dbReference type="AlphaFoldDB" id="F0VLQ8"/>
<feature type="region of interest" description="Disordered" evidence="1">
    <location>
        <begin position="285"/>
        <end position="312"/>
    </location>
</feature>
<dbReference type="GeneID" id="13442117"/>
<evidence type="ECO:0000256" key="1">
    <source>
        <dbReference type="SAM" id="MobiDB-lite"/>
    </source>
</evidence>
<dbReference type="RefSeq" id="XP_003884217.1">
    <property type="nucleotide sequence ID" value="XM_003884168.1"/>
</dbReference>
<dbReference type="EMBL" id="FR823391">
    <property type="protein sequence ID" value="CBZ54186.1"/>
    <property type="molecule type" value="Genomic_DNA"/>
</dbReference>
<feature type="compositionally biased region" description="Basic and acidic residues" evidence="1">
    <location>
        <begin position="158"/>
        <end position="173"/>
    </location>
</feature>
<evidence type="ECO:0000313" key="2">
    <source>
        <dbReference type="EMBL" id="CBZ54186.1"/>
    </source>
</evidence>
<proteinExistence type="predicted"/>
<keyword evidence="3" id="KW-1185">Reference proteome</keyword>
<feature type="region of interest" description="Disordered" evidence="1">
    <location>
        <begin position="351"/>
        <end position="400"/>
    </location>
</feature>
<name>F0VLQ8_NEOCL</name>